<dbReference type="PANTHER" id="PTHR15505:SF4">
    <property type="entry name" value="RIIA DOMAIN-CONTAINING PROTEIN 1"/>
    <property type="match status" value="1"/>
</dbReference>
<dbReference type="AlphaFoldDB" id="A0A3P8UMH5"/>
<dbReference type="PANTHER" id="PTHR15505">
    <property type="entry name" value="RIIA DOMAIN-CONTAINING PROTEIN 1"/>
    <property type="match status" value="1"/>
</dbReference>
<proteinExistence type="predicted"/>
<dbReference type="SUPFAM" id="SSF47391">
    <property type="entry name" value="Dimerization-anchoring domain of cAMP-dependent PK regulatory subunit"/>
    <property type="match status" value="1"/>
</dbReference>
<dbReference type="GeneTree" id="ENSGT00940000172009"/>
<evidence type="ECO:0008006" key="3">
    <source>
        <dbReference type="Google" id="ProtNLM"/>
    </source>
</evidence>
<sequence>MAEQNVPNKLGINILSSEQQEKLRQFKIKTRIENESYLMAHPEVELMIGDFLRNVLLKRPDDILEFAAGKFETHKLCWFKTRPLWGPPQGAHVPPGECVP</sequence>
<organism evidence="1 2">
    <name type="scientific">Cynoglossus semilaevis</name>
    <name type="common">Tongue sole</name>
    <dbReference type="NCBI Taxonomy" id="244447"/>
    <lineage>
        <taxon>Eukaryota</taxon>
        <taxon>Metazoa</taxon>
        <taxon>Chordata</taxon>
        <taxon>Craniata</taxon>
        <taxon>Vertebrata</taxon>
        <taxon>Euteleostomi</taxon>
        <taxon>Actinopterygii</taxon>
        <taxon>Neopterygii</taxon>
        <taxon>Teleostei</taxon>
        <taxon>Neoteleostei</taxon>
        <taxon>Acanthomorphata</taxon>
        <taxon>Carangaria</taxon>
        <taxon>Pleuronectiformes</taxon>
        <taxon>Pleuronectoidei</taxon>
        <taxon>Cynoglossidae</taxon>
        <taxon>Cynoglossinae</taxon>
        <taxon>Cynoglossus</taxon>
    </lineage>
</organism>
<reference evidence="1" key="3">
    <citation type="submission" date="2025-09" db="UniProtKB">
        <authorList>
            <consortium name="Ensembl"/>
        </authorList>
    </citation>
    <scope>IDENTIFICATION</scope>
</reference>
<dbReference type="Proteomes" id="UP000265120">
    <property type="component" value="Chromosome 13"/>
</dbReference>
<reference evidence="1 2" key="1">
    <citation type="journal article" date="2014" name="Nat. Genet.">
        <title>Whole-genome sequence of a flatfish provides insights into ZW sex chromosome evolution and adaptation to a benthic lifestyle.</title>
        <authorList>
            <person name="Chen S."/>
            <person name="Zhang G."/>
            <person name="Shao C."/>
            <person name="Huang Q."/>
            <person name="Liu G."/>
            <person name="Zhang P."/>
            <person name="Song W."/>
            <person name="An N."/>
            <person name="Chalopin D."/>
            <person name="Volff J.N."/>
            <person name="Hong Y."/>
            <person name="Li Q."/>
            <person name="Sha Z."/>
            <person name="Zhou H."/>
            <person name="Xie M."/>
            <person name="Yu Q."/>
            <person name="Liu Y."/>
            <person name="Xiang H."/>
            <person name="Wang N."/>
            <person name="Wu K."/>
            <person name="Yang C."/>
            <person name="Zhou Q."/>
            <person name="Liao X."/>
            <person name="Yang L."/>
            <person name="Hu Q."/>
            <person name="Zhang J."/>
            <person name="Meng L."/>
            <person name="Jin L."/>
            <person name="Tian Y."/>
            <person name="Lian J."/>
            <person name="Yang J."/>
            <person name="Miao G."/>
            <person name="Liu S."/>
            <person name="Liang Z."/>
            <person name="Yan F."/>
            <person name="Li Y."/>
            <person name="Sun B."/>
            <person name="Zhang H."/>
            <person name="Zhang J."/>
            <person name="Zhu Y."/>
            <person name="Du M."/>
            <person name="Zhao Y."/>
            <person name="Schartl M."/>
            <person name="Tang Q."/>
            <person name="Wang J."/>
        </authorList>
    </citation>
    <scope>NUCLEOTIDE SEQUENCE</scope>
</reference>
<dbReference type="InParanoid" id="A0A3P8UMH5"/>
<dbReference type="OMA" id="CTVCINT"/>
<dbReference type="Ensembl" id="ENSCSET00000003108.1">
    <property type="protein sequence ID" value="ENSCSEP00000003064.1"/>
    <property type="gene ID" value="ENSCSEG00000002008.1"/>
</dbReference>
<name>A0A3P8UMH5_CYNSE</name>
<accession>A0A3P8UMH5</accession>
<keyword evidence="2" id="KW-1185">Reference proteome</keyword>
<evidence type="ECO:0000313" key="1">
    <source>
        <dbReference type="Ensembl" id="ENSCSEP00000003064.1"/>
    </source>
</evidence>
<dbReference type="InterPro" id="IPR059162">
    <property type="entry name" value="RIIAD1"/>
</dbReference>
<evidence type="ECO:0000313" key="2">
    <source>
        <dbReference type="Proteomes" id="UP000265120"/>
    </source>
</evidence>
<protein>
    <recommendedName>
        <fullName evidence="3">RIIa domain-containing protein</fullName>
    </recommendedName>
</protein>
<dbReference type="FunCoup" id="A0A3P8UMH5">
    <property type="interactions" value="17"/>
</dbReference>
<dbReference type="STRING" id="244447.ENSCSEP00000003064"/>
<reference evidence="1" key="2">
    <citation type="submission" date="2025-08" db="UniProtKB">
        <authorList>
            <consortium name="Ensembl"/>
        </authorList>
    </citation>
    <scope>IDENTIFICATION</scope>
</reference>
<dbReference type="CDD" id="cd22971">
    <property type="entry name" value="DD_RIIAD1"/>
    <property type="match status" value="1"/>
</dbReference>